<evidence type="ECO:0000256" key="1">
    <source>
        <dbReference type="ARBA" id="ARBA00002591"/>
    </source>
</evidence>
<proteinExistence type="inferred from homology"/>
<accession>A0A075WSX7</accession>
<dbReference type="RefSeq" id="WP_038063315.1">
    <property type="nucleotide sequence ID" value="NZ_CP008796.1"/>
</dbReference>
<gene>
    <name evidence="5 6" type="primary">flgI</name>
    <name evidence="6" type="ORF">HL41_00980</name>
</gene>
<comment type="subcellular location">
    <subcellularLocation>
        <location evidence="2 5">Bacterial flagellum basal body</location>
    </subcellularLocation>
</comment>
<evidence type="ECO:0000313" key="7">
    <source>
        <dbReference type="Proteomes" id="UP000028481"/>
    </source>
</evidence>
<name>A0A075WSX7_9BACT</name>
<dbReference type="Proteomes" id="UP000028481">
    <property type="component" value="Chromosome"/>
</dbReference>
<evidence type="ECO:0000256" key="4">
    <source>
        <dbReference type="ARBA" id="ARBA00023143"/>
    </source>
</evidence>
<comment type="subunit">
    <text evidence="5">The basal body constitutes a major portion of the flagellar organelle and consists of four rings (L,P,S, and M) mounted on a central rod.</text>
</comment>
<keyword evidence="3 5" id="KW-0732">Signal</keyword>
<dbReference type="STRING" id="289377.HL41_00980"/>
<dbReference type="OrthoDB" id="9786431at2"/>
<dbReference type="HOGENOM" id="CLU_045235_1_0_0"/>
<keyword evidence="7" id="KW-1185">Reference proteome</keyword>
<dbReference type="AlphaFoldDB" id="A0A075WSX7"/>
<keyword evidence="6" id="KW-0282">Flagellum</keyword>
<sequence precursor="true">MRRIICLLFCLSFFLVDQAFSVRLKDISEVEGVRGNFLVGYGLVVGLKQTGDGDQTKFTVQSIVNMLERFGILVPKEQVKLKNVAAVMVTAYLPPYAKPGQRIDVEVSAIGDAKSLQGGTLLMTPLKGPDGQVYALAQGPISIGGFGAQGGGAQVQVNHPTVGKIPNGAIVEREVPMEDLNSLSKVVLSLKTEDFTTTSKIVEAINTYLKGNYAKALDLKNIELTVPSNYQKRVVKLLGEIGNLEVIPDSPARVVIDEKTGTVIIGENVKISRVAVAHGNLSVEIKETPEVSQPYPLSPGETVVTPRTEIQAKEQKAKIVVLEEGVTLGELVRALNAVGATPRELIAILQAIKAAGALHADLIII</sequence>
<keyword evidence="4 5" id="KW-0975">Bacterial flagellum</keyword>
<keyword evidence="6" id="KW-0969">Cilium</keyword>
<organism evidence="6 7">
    <name type="scientific">Thermodesulfobacterium commune DSM 2178</name>
    <dbReference type="NCBI Taxonomy" id="289377"/>
    <lineage>
        <taxon>Bacteria</taxon>
        <taxon>Pseudomonadati</taxon>
        <taxon>Thermodesulfobacteriota</taxon>
        <taxon>Thermodesulfobacteria</taxon>
        <taxon>Thermodesulfobacteriales</taxon>
        <taxon>Thermodesulfobacteriaceae</taxon>
        <taxon>Thermodesulfobacterium</taxon>
    </lineage>
</organism>
<dbReference type="KEGG" id="tcm:HL41_00980"/>
<dbReference type="HAMAP" id="MF_00416">
    <property type="entry name" value="FlgI"/>
    <property type="match status" value="1"/>
</dbReference>
<evidence type="ECO:0000313" key="6">
    <source>
        <dbReference type="EMBL" id="AIH03513.1"/>
    </source>
</evidence>
<dbReference type="PANTHER" id="PTHR30381:SF0">
    <property type="entry name" value="FLAGELLAR P-RING PROTEIN"/>
    <property type="match status" value="1"/>
</dbReference>
<dbReference type="InterPro" id="IPR001782">
    <property type="entry name" value="Flag_FlgI"/>
</dbReference>
<dbReference type="PaxDb" id="289377-HL41_00980"/>
<dbReference type="GO" id="GO:0009428">
    <property type="term" value="C:bacterial-type flagellum basal body, distal rod, P ring"/>
    <property type="evidence" value="ECO:0007669"/>
    <property type="project" value="InterPro"/>
</dbReference>
<dbReference type="NCBIfam" id="NF003676">
    <property type="entry name" value="PRK05303.1"/>
    <property type="match status" value="1"/>
</dbReference>
<dbReference type="Pfam" id="PF02119">
    <property type="entry name" value="FlgI"/>
    <property type="match status" value="1"/>
</dbReference>
<dbReference type="eggNOG" id="COG1706">
    <property type="taxonomic scope" value="Bacteria"/>
</dbReference>
<feature type="chain" id="PRO_5008981509" description="Flagellar P-ring protein" evidence="5">
    <location>
        <begin position="20"/>
        <end position="365"/>
    </location>
</feature>
<reference evidence="6 7" key="1">
    <citation type="journal article" date="2015" name="Genome Announc.">
        <title>Genome Sequence of a Sulfate-Reducing Thermophilic Bacterium, Thermodesulfobacterium commune DSM 2178T (Phylum Thermodesulfobacteria).</title>
        <authorList>
            <person name="Bhatnagar S."/>
            <person name="Badger J.H."/>
            <person name="Madupu R."/>
            <person name="Khouri H.M."/>
            <person name="O'Connor E.M."/>
            <person name="Robb F.T."/>
            <person name="Ward N.L."/>
            <person name="Eisen J.A."/>
        </authorList>
    </citation>
    <scope>NUCLEOTIDE SEQUENCE [LARGE SCALE GENOMIC DNA]</scope>
    <source>
        <strain evidence="6 7">DSM 2178</strain>
    </source>
</reference>
<comment type="function">
    <text evidence="1 5">Assembles around the rod to form the L-ring and probably protects the motor/basal body from shearing forces during rotation.</text>
</comment>
<dbReference type="PANTHER" id="PTHR30381">
    <property type="entry name" value="FLAGELLAR P-RING PERIPLASMIC PROTEIN FLGI"/>
    <property type="match status" value="1"/>
</dbReference>
<keyword evidence="6" id="KW-0966">Cell projection</keyword>
<evidence type="ECO:0000256" key="3">
    <source>
        <dbReference type="ARBA" id="ARBA00022729"/>
    </source>
</evidence>
<dbReference type="GO" id="GO:0005198">
    <property type="term" value="F:structural molecule activity"/>
    <property type="evidence" value="ECO:0007669"/>
    <property type="project" value="InterPro"/>
</dbReference>
<evidence type="ECO:0000256" key="5">
    <source>
        <dbReference type="HAMAP-Rule" id="MF_00416"/>
    </source>
</evidence>
<evidence type="ECO:0000256" key="2">
    <source>
        <dbReference type="ARBA" id="ARBA00004117"/>
    </source>
</evidence>
<protein>
    <recommendedName>
        <fullName evidence="5">Flagellar P-ring protein</fullName>
    </recommendedName>
    <alternativeName>
        <fullName evidence="5">Basal body P-ring protein</fullName>
    </alternativeName>
</protein>
<feature type="signal peptide" evidence="5">
    <location>
        <begin position="1"/>
        <end position="19"/>
    </location>
</feature>
<dbReference type="PRINTS" id="PR01010">
    <property type="entry name" value="FLGPRINGFLGI"/>
</dbReference>
<dbReference type="GO" id="GO:0071973">
    <property type="term" value="P:bacterial-type flagellum-dependent cell motility"/>
    <property type="evidence" value="ECO:0007669"/>
    <property type="project" value="InterPro"/>
</dbReference>
<comment type="similarity">
    <text evidence="5">Belongs to the FlgI family.</text>
</comment>
<dbReference type="EMBL" id="CP008796">
    <property type="protein sequence ID" value="AIH03513.1"/>
    <property type="molecule type" value="Genomic_DNA"/>
</dbReference>
<dbReference type="GO" id="GO:0030288">
    <property type="term" value="C:outer membrane-bounded periplasmic space"/>
    <property type="evidence" value="ECO:0007669"/>
    <property type="project" value="InterPro"/>
</dbReference>